<dbReference type="Gene3D" id="3.30.450.20">
    <property type="entry name" value="PAS domain"/>
    <property type="match status" value="1"/>
</dbReference>
<comment type="caution">
    <text evidence="6">The sequence shown here is derived from an EMBL/GenBank/DDBJ whole genome shotgun (WGS) entry which is preliminary data.</text>
</comment>
<dbReference type="InterPro" id="IPR052155">
    <property type="entry name" value="Biofilm_reg_signaling"/>
</dbReference>
<organism evidence="6 7">
    <name type="scientific">Candidatus Competibacter phosphatis</name>
    <dbReference type="NCBI Taxonomy" id="221280"/>
    <lineage>
        <taxon>Bacteria</taxon>
        <taxon>Pseudomonadati</taxon>
        <taxon>Pseudomonadota</taxon>
        <taxon>Gammaproteobacteria</taxon>
        <taxon>Candidatus Competibacteraceae</taxon>
        <taxon>Candidatus Competibacter</taxon>
    </lineage>
</organism>
<dbReference type="InterPro" id="IPR035965">
    <property type="entry name" value="PAS-like_dom_sf"/>
</dbReference>
<dbReference type="InterPro" id="IPR029787">
    <property type="entry name" value="Nucleotide_cyclase"/>
</dbReference>
<dbReference type="CDD" id="cd01949">
    <property type="entry name" value="GGDEF"/>
    <property type="match status" value="1"/>
</dbReference>
<dbReference type="Pfam" id="PF00563">
    <property type="entry name" value="EAL"/>
    <property type="match status" value="1"/>
</dbReference>
<dbReference type="Proteomes" id="UP000760480">
    <property type="component" value="Unassembled WGS sequence"/>
</dbReference>
<dbReference type="InterPro" id="IPR000160">
    <property type="entry name" value="GGDEF_dom"/>
</dbReference>
<dbReference type="PROSITE" id="PS50883">
    <property type="entry name" value="EAL"/>
    <property type="match status" value="1"/>
</dbReference>
<evidence type="ECO:0000259" key="2">
    <source>
        <dbReference type="PROSITE" id="PS50110"/>
    </source>
</evidence>
<protein>
    <submittedName>
        <fullName evidence="6">EAL domain-containing protein</fullName>
    </submittedName>
</protein>
<dbReference type="PROSITE" id="PS50110">
    <property type="entry name" value="RESPONSE_REGULATORY"/>
    <property type="match status" value="1"/>
</dbReference>
<dbReference type="CDD" id="cd00130">
    <property type="entry name" value="PAS"/>
    <property type="match status" value="1"/>
</dbReference>
<feature type="domain" description="GGDEF" evidence="5">
    <location>
        <begin position="309"/>
        <end position="454"/>
    </location>
</feature>
<dbReference type="SUPFAM" id="SSF52172">
    <property type="entry name" value="CheY-like"/>
    <property type="match status" value="1"/>
</dbReference>
<feature type="domain" description="Response regulatory" evidence="2">
    <location>
        <begin position="22"/>
        <end position="138"/>
    </location>
</feature>
<dbReference type="Pfam" id="PF00990">
    <property type="entry name" value="GGDEF"/>
    <property type="match status" value="1"/>
</dbReference>
<dbReference type="NCBIfam" id="TIGR00254">
    <property type="entry name" value="GGDEF"/>
    <property type="match status" value="1"/>
</dbReference>
<dbReference type="PROSITE" id="PS50887">
    <property type="entry name" value="GGDEF"/>
    <property type="match status" value="1"/>
</dbReference>
<dbReference type="Pfam" id="PF08447">
    <property type="entry name" value="PAS_3"/>
    <property type="match status" value="1"/>
</dbReference>
<evidence type="ECO:0000259" key="4">
    <source>
        <dbReference type="PROSITE" id="PS50883"/>
    </source>
</evidence>
<accession>A0ABX1TMP6</accession>
<evidence type="ECO:0000259" key="3">
    <source>
        <dbReference type="PROSITE" id="PS50113"/>
    </source>
</evidence>
<dbReference type="InterPro" id="IPR013655">
    <property type="entry name" value="PAS_fold_3"/>
</dbReference>
<keyword evidence="1" id="KW-0597">Phosphoprotein</keyword>
<dbReference type="SMART" id="SM00052">
    <property type="entry name" value="EAL"/>
    <property type="match status" value="1"/>
</dbReference>
<reference evidence="6 7" key="1">
    <citation type="submission" date="2019-03" db="EMBL/GenBank/DDBJ databases">
        <title>Metabolic reconstructions from genomes of highly enriched 'Candidatus Accumulibacter' and 'Candidatus Competibacter' bioreactor populations.</title>
        <authorList>
            <person name="Annavajhala M.K."/>
            <person name="Welles L."/>
            <person name="Abbas B."/>
            <person name="Sorokin D."/>
            <person name="Park H."/>
            <person name="Van Loosdrecht M."/>
            <person name="Chandran K."/>
        </authorList>
    </citation>
    <scope>NUCLEOTIDE SEQUENCE [LARGE SCALE GENOMIC DNA]</scope>
    <source>
        <strain evidence="6 7">SBR_G</strain>
    </source>
</reference>
<evidence type="ECO:0000313" key="6">
    <source>
        <dbReference type="EMBL" id="NMQ19334.1"/>
    </source>
</evidence>
<dbReference type="PANTHER" id="PTHR44757:SF2">
    <property type="entry name" value="BIOFILM ARCHITECTURE MAINTENANCE PROTEIN MBAA"/>
    <property type="match status" value="1"/>
</dbReference>
<dbReference type="InterPro" id="IPR043128">
    <property type="entry name" value="Rev_trsase/Diguanyl_cyclase"/>
</dbReference>
<dbReference type="EMBL" id="SPMZ01000024">
    <property type="protein sequence ID" value="NMQ19334.1"/>
    <property type="molecule type" value="Genomic_DNA"/>
</dbReference>
<dbReference type="Gene3D" id="3.40.50.2300">
    <property type="match status" value="1"/>
</dbReference>
<dbReference type="InterPro" id="IPR035919">
    <property type="entry name" value="EAL_sf"/>
</dbReference>
<dbReference type="InterPro" id="IPR001789">
    <property type="entry name" value="Sig_transdc_resp-reg_receiver"/>
</dbReference>
<dbReference type="InterPro" id="IPR011006">
    <property type="entry name" value="CheY-like_superfamily"/>
</dbReference>
<dbReference type="PROSITE" id="PS50113">
    <property type="entry name" value="PAC"/>
    <property type="match status" value="1"/>
</dbReference>
<dbReference type="InterPro" id="IPR000014">
    <property type="entry name" value="PAS"/>
</dbReference>
<dbReference type="SUPFAM" id="SSF55785">
    <property type="entry name" value="PYP-like sensor domain (PAS domain)"/>
    <property type="match status" value="1"/>
</dbReference>
<dbReference type="CDD" id="cd01948">
    <property type="entry name" value="EAL"/>
    <property type="match status" value="1"/>
</dbReference>
<dbReference type="SMART" id="SM00267">
    <property type="entry name" value="GGDEF"/>
    <property type="match status" value="1"/>
</dbReference>
<name>A0ABX1TMP6_9GAMM</name>
<dbReference type="PANTHER" id="PTHR44757">
    <property type="entry name" value="DIGUANYLATE CYCLASE DGCP"/>
    <property type="match status" value="1"/>
</dbReference>
<evidence type="ECO:0000313" key="7">
    <source>
        <dbReference type="Proteomes" id="UP000760480"/>
    </source>
</evidence>
<evidence type="ECO:0000259" key="5">
    <source>
        <dbReference type="PROSITE" id="PS50887"/>
    </source>
</evidence>
<dbReference type="SMART" id="SM00448">
    <property type="entry name" value="REC"/>
    <property type="match status" value="1"/>
</dbReference>
<feature type="domain" description="EAL" evidence="4">
    <location>
        <begin position="463"/>
        <end position="716"/>
    </location>
</feature>
<dbReference type="InterPro" id="IPR001633">
    <property type="entry name" value="EAL_dom"/>
</dbReference>
<dbReference type="Pfam" id="PF00072">
    <property type="entry name" value="Response_reg"/>
    <property type="match status" value="1"/>
</dbReference>
<feature type="modified residue" description="4-aspartylphosphate" evidence="1">
    <location>
        <position position="71"/>
    </location>
</feature>
<dbReference type="Gene3D" id="2.10.70.100">
    <property type="match status" value="1"/>
</dbReference>
<dbReference type="Gene3D" id="3.20.20.450">
    <property type="entry name" value="EAL domain"/>
    <property type="match status" value="1"/>
</dbReference>
<keyword evidence="7" id="KW-1185">Reference proteome</keyword>
<dbReference type="InterPro" id="IPR000700">
    <property type="entry name" value="PAS-assoc_C"/>
</dbReference>
<dbReference type="Gene3D" id="3.30.70.270">
    <property type="match status" value="1"/>
</dbReference>
<evidence type="ECO:0000256" key="1">
    <source>
        <dbReference type="PROSITE-ProRule" id="PRU00169"/>
    </source>
</evidence>
<dbReference type="NCBIfam" id="TIGR00229">
    <property type="entry name" value="sensory_box"/>
    <property type="match status" value="1"/>
</dbReference>
<dbReference type="SUPFAM" id="SSF141868">
    <property type="entry name" value="EAL domain-like"/>
    <property type="match status" value="1"/>
</dbReference>
<dbReference type="SUPFAM" id="SSF55073">
    <property type="entry name" value="Nucleotide cyclase"/>
    <property type="match status" value="1"/>
</dbReference>
<feature type="domain" description="PAC" evidence="3">
    <location>
        <begin position="225"/>
        <end position="277"/>
    </location>
</feature>
<proteinExistence type="predicted"/>
<sequence length="723" mass="81189">MSSYSAKMESPMSIDTVAAPARILVVDDDPVTRFLVIGALEQAGFYVEQAENGRQALTACERIDFDLITLDVMMPELDGFATCVELRQRPRGVQVPILMMTGLDDYESINQAFKAGATDFITKPINFVLLEYRVRYLLRTSAAMVSLYDSERRLATAQRIARLGYWDWSHDQEFLHLSREVCEMLGLDPQAPEVPFQVILKCVHEKDRKILDQWFEEIWQGGQARAISHRLVDASGGLRYVQQQIEVVLDVSGRPDRLYGTLQDVTDLRQAEERIWQLAFTDSLTQLPNRELFKDRLDTALKLARRHGRQLALLFLDLDNFKRINDTLGHNVGDHLLQATAERLKLSIRANDSVARNPMEEQDESIARLGGDEFTVLLPEIQRSEDAANIAERIQERLSQPLALDGHEIIVTPSIGIAVFPQDGETSEALLKSADMAMYSAKRQGRNLYRFYNAALNEAAHKRLTMETQLRRAIERNELSLYYQPQLDLPSGRICGVEALARWTNELLGTVPPLEFIPLAEETGLIIPIGEWVLRTACRQAKAWGCGIDPMRMAVNISVLQFVQPGFTGLVAQILGETGLEPAALELEITESLLMKDPEGALRTLRALKNLGVQLAIDDFGTGYSSLSRLKQLPLDRLKIDKGFVCEVDSQPNDAAIATAVIAMAESMGLRVIAEGVESEAQFQFFKAKHCDEIQGYYLSWPLPAAEITTMLQKRFAPHDEGE</sequence>
<gene>
    <name evidence="6" type="ORF">E4P82_09105</name>
</gene>